<name>A0A7S5R7S0_9CAUD</name>
<accession>A0A7S5R7S0</accession>
<sequence length="84" mass="9671">MIRGRKSIKNAATDAWMTEYGSLEGPGYPVWKLYDIPEIMSTASRIMDATRKEFVKKSKSSELPQVSYMLQANDEGVYIEYEIR</sequence>
<evidence type="ECO:0000313" key="2">
    <source>
        <dbReference type="Proteomes" id="UP000655883"/>
    </source>
</evidence>
<evidence type="ECO:0000313" key="1">
    <source>
        <dbReference type="EMBL" id="QIG72665.1"/>
    </source>
</evidence>
<dbReference type="Proteomes" id="UP000655883">
    <property type="component" value="Segment"/>
</dbReference>
<gene>
    <name evidence="1" type="ORF">EVB97_107</name>
</gene>
<organism evidence="1 2">
    <name type="scientific">Rhizobium phage RHph_Y65</name>
    <dbReference type="NCBI Taxonomy" id="2509785"/>
    <lineage>
        <taxon>Viruses</taxon>
        <taxon>Duplodnaviria</taxon>
        <taxon>Heunggongvirae</taxon>
        <taxon>Uroviricota</taxon>
        <taxon>Caudoviricetes</taxon>
        <taxon>Kleczkowskaviridae</taxon>
        <taxon>Cuauhnahuacvirus</taxon>
        <taxon>Cuauhnahuacvirus Y65</taxon>
    </lineage>
</organism>
<keyword evidence="2" id="KW-1185">Reference proteome</keyword>
<protein>
    <submittedName>
        <fullName evidence="1">Uncharacterized protein</fullName>
    </submittedName>
</protein>
<reference evidence="1 2" key="1">
    <citation type="submission" date="2020-01" db="EMBL/GenBank/DDBJ databases">
        <title>Patterns of diversity and host range of bacteriophage communities associated with bean-nodulatin bacteria.</title>
        <authorList>
            <person name="Vann Cauwenberghe J."/>
            <person name="Santamaria R.I."/>
            <person name="Bustos P."/>
            <person name="Juarez S."/>
            <person name="Gonzalez V."/>
        </authorList>
    </citation>
    <scope>NUCLEOTIDE SEQUENCE [LARGE SCALE GENOMIC DNA]</scope>
    <source>
        <strain evidence="2">RHph</strain>
    </source>
</reference>
<dbReference type="EMBL" id="MN988525">
    <property type="protein sequence ID" value="QIG72665.1"/>
    <property type="molecule type" value="Genomic_DNA"/>
</dbReference>
<proteinExistence type="predicted"/>